<dbReference type="GO" id="GO:0050661">
    <property type="term" value="F:NADP binding"/>
    <property type="evidence" value="ECO:0007669"/>
    <property type="project" value="InterPro"/>
</dbReference>
<protein>
    <submittedName>
        <fullName evidence="5">Putative sterigmatocystin biosynthesis monooxygenase stcW</fullName>
    </submittedName>
</protein>
<evidence type="ECO:0000256" key="2">
    <source>
        <dbReference type="ARBA" id="ARBA00022630"/>
    </source>
</evidence>
<dbReference type="PANTHER" id="PTHR42877:SF7">
    <property type="entry name" value="FLAVIN-BINDING MONOOXYGENASE-RELATED"/>
    <property type="match status" value="1"/>
</dbReference>
<proteinExistence type="inferred from homology"/>
<evidence type="ECO:0000313" key="8">
    <source>
        <dbReference type="Proteomes" id="UP001302367"/>
    </source>
</evidence>
<evidence type="ECO:0000313" key="5">
    <source>
        <dbReference type="EMBL" id="PIA91622.1"/>
    </source>
</evidence>
<dbReference type="Pfam" id="PF00743">
    <property type="entry name" value="FMO-like"/>
    <property type="match status" value="1"/>
</dbReference>
<dbReference type="OrthoDB" id="74360at2759"/>
<dbReference type="Proteomes" id="UP000230605">
    <property type="component" value="Chromosome 7"/>
</dbReference>
<comment type="similarity">
    <text evidence="1">Belongs to the FAD-binding monooxygenase family.</text>
</comment>
<dbReference type="PANTHER" id="PTHR42877">
    <property type="entry name" value="L-ORNITHINE N(5)-MONOOXYGENASE-RELATED"/>
    <property type="match status" value="1"/>
</dbReference>
<keyword evidence="4" id="KW-0560">Oxidoreductase</keyword>
<dbReference type="EMBL" id="CP134190">
    <property type="protein sequence ID" value="WPB05864.1"/>
    <property type="molecule type" value="Genomic_DNA"/>
</dbReference>
<reference evidence="5 7" key="1">
    <citation type="submission" date="2015-10" db="EMBL/GenBank/DDBJ databases">
        <title>The cercosporin biosynthetic gene cluster was horizontally transferred to several fungal lineages and shown to be expanded in Cercospora beticola based on microsynteny with recipient genomes.</title>
        <authorList>
            <person name="De Jonge R."/>
            <person name="Ebert M.K."/>
            <person name="Suttle J.C."/>
            <person name="Jurick Ii W.M."/>
            <person name="Secor G.A."/>
            <person name="Thomma B.P."/>
            <person name="Van De Peer Y."/>
            <person name="Bolton M.D."/>
        </authorList>
    </citation>
    <scope>NUCLEOTIDE SEQUENCE [LARGE SCALE GENOMIC DNA]</scope>
    <source>
        <strain evidence="5 7">09-40</strain>
    </source>
</reference>
<keyword evidence="5" id="KW-0503">Monooxygenase</keyword>
<evidence type="ECO:0000256" key="3">
    <source>
        <dbReference type="ARBA" id="ARBA00022827"/>
    </source>
</evidence>
<sequence>MANTNGTEVPWDQKPKSYGWKTTNDRGYTIKEDCSGQHRPIRVICAGAGASGICLAKYIQDDAQNVDLVIYEKNEDIGGTWLENRYPGVACDIPSVIYQYIWNPEVWSHYYSGGAEIQQYFKNTVKNFNLAHFIKLRHRVDHAEWQDADGRWRITITDLATGKQFVDEAEVFVNAMGFLNAWHMPNIDGLKDFKGVIAHTANYPENLTLEKKRVAVVGNGSSGIQIVAEIQPYVDHLYTWIRSPTWMTPGFAQKWAGKDGGNFKYTEEQKAVMRDDKEQYLKYRKNVETEMVSRFAGFHRNSPESRGAGDYARKQMEKKLVGDQSLAEALIPKQFPVGCKRPTPGTGYIEALIQPNVTTFTGGGLDRITAKGFLSPDGTEHEVDVIICATGFDTSWVPRFPIIANGVNLQDLYREKPVGYLGVAAPQMPNYMTVYGPYGPLGQGSAMPMIDVFIKYILQMIEHIQLEDVKSVTPKQTVIDQYAEHADLFNDRTVWNAPCRSWFKGNRIEGRIMLHPGTRNQYMMLMQKCRFQDYDIEYRSPNMWNWLGNGYSARDLSGQDLTWFLGTVDDEDRQEEWDVPSFAPIPVPEAVTNLPDT</sequence>
<evidence type="ECO:0000256" key="1">
    <source>
        <dbReference type="ARBA" id="ARBA00010139"/>
    </source>
</evidence>
<dbReference type="InterPro" id="IPR020946">
    <property type="entry name" value="Flavin_mOase-like"/>
</dbReference>
<name>A0A2G5HHB2_CERBT</name>
<evidence type="ECO:0000313" key="7">
    <source>
        <dbReference type="Proteomes" id="UP000230605"/>
    </source>
</evidence>
<dbReference type="InterPro" id="IPR036188">
    <property type="entry name" value="FAD/NAD-bd_sf"/>
</dbReference>
<gene>
    <name evidence="5" type="ORF">CB0940_09794</name>
    <name evidence="6" type="ORF">RHO25_010518</name>
</gene>
<evidence type="ECO:0000313" key="6">
    <source>
        <dbReference type="EMBL" id="WPB05864.1"/>
    </source>
</evidence>
<dbReference type="GO" id="GO:0050660">
    <property type="term" value="F:flavin adenine dinucleotide binding"/>
    <property type="evidence" value="ECO:0007669"/>
    <property type="project" value="InterPro"/>
</dbReference>
<dbReference type="EMBL" id="LKMD01000106">
    <property type="protein sequence ID" value="PIA91622.1"/>
    <property type="molecule type" value="Genomic_DNA"/>
</dbReference>
<keyword evidence="8" id="KW-1185">Reference proteome</keyword>
<evidence type="ECO:0000256" key="4">
    <source>
        <dbReference type="ARBA" id="ARBA00023002"/>
    </source>
</evidence>
<keyword evidence="3" id="KW-0274">FAD</keyword>
<accession>A0A2G5HHB2</accession>
<dbReference type="Gene3D" id="3.50.50.60">
    <property type="entry name" value="FAD/NAD(P)-binding domain"/>
    <property type="match status" value="2"/>
</dbReference>
<dbReference type="InterPro" id="IPR051209">
    <property type="entry name" value="FAD-bind_Monooxygenase_sf"/>
</dbReference>
<dbReference type="GO" id="GO:0004499">
    <property type="term" value="F:N,N-dimethylaniline monooxygenase activity"/>
    <property type="evidence" value="ECO:0007669"/>
    <property type="project" value="InterPro"/>
</dbReference>
<dbReference type="SUPFAM" id="SSF51905">
    <property type="entry name" value="FAD/NAD(P)-binding domain"/>
    <property type="match status" value="3"/>
</dbReference>
<organism evidence="5 7">
    <name type="scientific">Cercospora beticola</name>
    <name type="common">Sugarbeet leaf spot fungus</name>
    <dbReference type="NCBI Taxonomy" id="122368"/>
    <lineage>
        <taxon>Eukaryota</taxon>
        <taxon>Fungi</taxon>
        <taxon>Dikarya</taxon>
        <taxon>Ascomycota</taxon>
        <taxon>Pezizomycotina</taxon>
        <taxon>Dothideomycetes</taxon>
        <taxon>Dothideomycetidae</taxon>
        <taxon>Mycosphaerellales</taxon>
        <taxon>Mycosphaerellaceae</taxon>
        <taxon>Cercospora</taxon>
    </lineage>
</organism>
<reference evidence="6 8" key="2">
    <citation type="submission" date="2023-09" db="EMBL/GenBank/DDBJ databases">
        <title>Complete-Gapless Cercospora beticola genome.</title>
        <authorList>
            <person name="Wyatt N.A."/>
            <person name="Spanner R.E."/>
            <person name="Bolton M.D."/>
        </authorList>
    </citation>
    <scope>NUCLEOTIDE SEQUENCE [LARGE SCALE GENOMIC DNA]</scope>
    <source>
        <strain evidence="6">Cb09-40</strain>
    </source>
</reference>
<keyword evidence="2" id="KW-0285">Flavoprotein</keyword>
<dbReference type="AlphaFoldDB" id="A0A2G5HHB2"/>
<dbReference type="Proteomes" id="UP001302367">
    <property type="component" value="Chromosome 7"/>
</dbReference>